<dbReference type="SUPFAM" id="SSF46785">
    <property type="entry name" value="Winged helix' DNA-binding domain"/>
    <property type="match status" value="1"/>
</dbReference>
<sequence length="304" mass="33794">MENPSKIFRSADGSNYHDSVSKQVPTSVSQEISAKSSGGPALSTSSVSTSMHESVAAKGVMSDRSESTIILPDALPYIPESLVASDRKAAEKAKSLIETPERSISDPSAAFKTQKPITKRGSRSKMGLEDWTKSILSYLQRRGQASFKQIHEDLGIDYRRLYDILNVLCTSPMVHKVGKKRDPEAPFVFGDGTPLPCPVDLSKLVGEIEIEQTSILIYLRRILHLQTVLKEIQSGALDKGDFKKIVDDIHISDTKYLKEINATLREARRTGGEVKGLELPFDPVETPFDFSFEKLIEYYKKTLE</sequence>
<evidence type="ECO:0000256" key="2">
    <source>
        <dbReference type="SAM" id="MobiDB-lite"/>
    </source>
</evidence>
<dbReference type="InterPro" id="IPR036390">
    <property type="entry name" value="WH_DNA-bd_sf"/>
</dbReference>
<feature type="region of interest" description="Disordered" evidence="2">
    <location>
        <begin position="96"/>
        <end position="123"/>
    </location>
</feature>
<evidence type="ECO:0000259" key="3">
    <source>
        <dbReference type="SMART" id="SM01372"/>
    </source>
</evidence>
<dbReference type="Pfam" id="PF02319">
    <property type="entry name" value="WHD_E2F_TDP"/>
    <property type="match status" value="1"/>
</dbReference>
<keyword evidence="1" id="KW-0804">Transcription</keyword>
<comment type="subcellular location">
    <subcellularLocation>
        <location evidence="1">Nucleus</location>
    </subcellularLocation>
</comment>
<feature type="region of interest" description="Disordered" evidence="2">
    <location>
        <begin position="1"/>
        <end position="53"/>
    </location>
</feature>
<dbReference type="Gene3D" id="1.10.10.10">
    <property type="entry name" value="Winged helix-like DNA-binding domain superfamily/Winged helix DNA-binding domain"/>
    <property type="match status" value="1"/>
</dbReference>
<dbReference type="EMBL" id="BQXS01012650">
    <property type="protein sequence ID" value="GKT26383.1"/>
    <property type="molecule type" value="Genomic_DNA"/>
</dbReference>
<keyword evidence="5" id="KW-1185">Reference proteome</keyword>
<evidence type="ECO:0000256" key="1">
    <source>
        <dbReference type="RuleBase" id="RU003796"/>
    </source>
</evidence>
<accession>A0ABQ5K4M3</accession>
<feature type="compositionally biased region" description="Polar residues" evidence="2">
    <location>
        <begin position="12"/>
        <end position="36"/>
    </location>
</feature>
<dbReference type="SMART" id="SM01372">
    <property type="entry name" value="E2F_TDP"/>
    <property type="match status" value="1"/>
</dbReference>
<reference evidence="4" key="1">
    <citation type="submission" date="2022-03" db="EMBL/GenBank/DDBJ databases">
        <title>Draft genome sequence of Aduncisulcus paluster, a free-living microaerophilic Fornicata.</title>
        <authorList>
            <person name="Yuyama I."/>
            <person name="Kume K."/>
            <person name="Tamura T."/>
            <person name="Inagaki Y."/>
            <person name="Hashimoto T."/>
        </authorList>
    </citation>
    <scope>NUCLEOTIDE SEQUENCE</scope>
    <source>
        <strain evidence="4">NY0171</strain>
    </source>
</reference>
<dbReference type="InterPro" id="IPR003316">
    <property type="entry name" value="E2F_WHTH_DNA-bd_dom"/>
</dbReference>
<name>A0ABQ5K4M3_9EUKA</name>
<comment type="similarity">
    <text evidence="1">Belongs to the E2F/DP family.</text>
</comment>
<keyword evidence="1" id="KW-0805">Transcription regulation</keyword>
<organism evidence="4 5">
    <name type="scientific">Aduncisulcus paluster</name>
    <dbReference type="NCBI Taxonomy" id="2918883"/>
    <lineage>
        <taxon>Eukaryota</taxon>
        <taxon>Metamonada</taxon>
        <taxon>Carpediemonas-like organisms</taxon>
        <taxon>Aduncisulcus</taxon>
    </lineage>
</organism>
<protein>
    <recommendedName>
        <fullName evidence="3">E2F/DP family winged-helix DNA-binding domain-containing protein</fullName>
    </recommendedName>
</protein>
<gene>
    <name evidence="4" type="ORF">ADUPG1_013341</name>
</gene>
<evidence type="ECO:0000313" key="5">
    <source>
        <dbReference type="Proteomes" id="UP001057375"/>
    </source>
</evidence>
<feature type="domain" description="E2F/DP family winged-helix DNA-binding" evidence="3">
    <location>
        <begin position="123"/>
        <end position="181"/>
    </location>
</feature>
<evidence type="ECO:0000313" key="4">
    <source>
        <dbReference type="EMBL" id="GKT26383.1"/>
    </source>
</evidence>
<keyword evidence="1" id="KW-0539">Nucleus</keyword>
<proteinExistence type="inferred from homology"/>
<dbReference type="InterPro" id="IPR036388">
    <property type="entry name" value="WH-like_DNA-bd_sf"/>
</dbReference>
<dbReference type="Proteomes" id="UP001057375">
    <property type="component" value="Unassembled WGS sequence"/>
</dbReference>
<comment type="caution">
    <text evidence="4">The sequence shown here is derived from an EMBL/GenBank/DDBJ whole genome shotgun (WGS) entry which is preliminary data.</text>
</comment>
<keyword evidence="1" id="KW-0238">DNA-binding</keyword>